<evidence type="ECO:0000256" key="2">
    <source>
        <dbReference type="SAM" id="MobiDB-lite"/>
    </source>
</evidence>
<keyword evidence="1" id="KW-0245">EGF-like domain</keyword>
<evidence type="ECO:0000256" key="1">
    <source>
        <dbReference type="PROSITE-ProRule" id="PRU00076"/>
    </source>
</evidence>
<dbReference type="PROSITE" id="PS00022">
    <property type="entry name" value="EGF_1"/>
    <property type="match status" value="2"/>
</dbReference>
<sequence length="516" mass="56985">MRIFIYSSIILFCAVFCPVDGIEGPPVEPCQISGDTRIYFDDSNRSFPQICAYFNASNISISFFDAGLYFMSMCYNGNWAPSGGNSENFCYLSGYINDDAMIMPVYVGDIGTPKYTNFACLGNPSPTNISECGGYVMTGLCHYVSGLTCESCTSYTDCLGDDDSICNVDGTCSCKQCENGVCYVGGCVCFHGYAGDDCEDRICSPPCQNSGNCQDNGICECQFPYTGEYCETLMTCSSPCQNSGNCQDNGICECQFPYTGEYCEILMTCSPPCPSSSRCLVNLNDGVFSCCAGQIVDNICIPTTTFINNTTESPVTGTSSIFSDPILLGIVVFGVLFGFILLVSFLCLCLCIMVCFMMKNKWHKNVKPEKLDLQMPDFLERTSTIYTVVDERRMMDHGMPPALPPARDESFYVEMDSRPPMPNSNSIDEPSEKKTSHYEVEDSVLEAKTSLNREGFDSTTNYENQIVNASNHEEPAIRNLPILMEASSPNLLLKKQDSDWKENAYENQSVVEYDES</sequence>
<dbReference type="Proteomes" id="UP001165289">
    <property type="component" value="Unassembled WGS sequence"/>
</dbReference>
<feature type="disulfide bond" evidence="1">
    <location>
        <begin position="203"/>
        <end position="213"/>
    </location>
</feature>
<evidence type="ECO:0000313" key="6">
    <source>
        <dbReference type="EMBL" id="KAI6657695.1"/>
    </source>
</evidence>
<evidence type="ECO:0000313" key="7">
    <source>
        <dbReference type="Proteomes" id="UP001165289"/>
    </source>
</evidence>
<gene>
    <name evidence="6" type="ORF">LOD99_439</name>
</gene>
<feature type="region of interest" description="Disordered" evidence="2">
    <location>
        <begin position="418"/>
        <end position="438"/>
    </location>
</feature>
<dbReference type="PROSITE" id="PS01186">
    <property type="entry name" value="EGF_2"/>
    <property type="match status" value="2"/>
</dbReference>
<dbReference type="GO" id="GO:0005112">
    <property type="term" value="F:Notch binding"/>
    <property type="evidence" value="ECO:0007669"/>
    <property type="project" value="TreeGrafter"/>
</dbReference>
<keyword evidence="1" id="KW-1015">Disulfide bond</keyword>
<accession>A0AAV7K9I9</accession>
<evidence type="ECO:0000259" key="5">
    <source>
        <dbReference type="PROSITE" id="PS50026"/>
    </source>
</evidence>
<feature type="disulfide bond" evidence="1">
    <location>
        <begin position="236"/>
        <end position="246"/>
    </location>
</feature>
<protein>
    <submittedName>
        <fullName evidence="6">Tenascin-X</fullName>
    </submittedName>
</protein>
<dbReference type="InterPro" id="IPR000742">
    <property type="entry name" value="EGF"/>
</dbReference>
<evidence type="ECO:0000256" key="3">
    <source>
        <dbReference type="SAM" id="Phobius"/>
    </source>
</evidence>
<proteinExistence type="predicted"/>
<dbReference type="PROSITE" id="PS50026">
    <property type="entry name" value="EGF_3"/>
    <property type="match status" value="2"/>
</dbReference>
<keyword evidence="3" id="KW-0472">Membrane</keyword>
<comment type="caution">
    <text evidence="6">The sequence shown here is derived from an EMBL/GenBank/DDBJ whole genome shotgun (WGS) entry which is preliminary data.</text>
</comment>
<keyword evidence="3" id="KW-0812">Transmembrane</keyword>
<feature type="signal peptide" evidence="4">
    <location>
        <begin position="1"/>
        <end position="21"/>
    </location>
</feature>
<dbReference type="PANTHER" id="PTHR24044">
    <property type="entry name" value="NOTCH LIGAND FAMILY MEMBER"/>
    <property type="match status" value="1"/>
</dbReference>
<keyword evidence="7" id="KW-1185">Reference proteome</keyword>
<organism evidence="6 7">
    <name type="scientific">Oopsacas minuta</name>
    <dbReference type="NCBI Taxonomy" id="111878"/>
    <lineage>
        <taxon>Eukaryota</taxon>
        <taxon>Metazoa</taxon>
        <taxon>Porifera</taxon>
        <taxon>Hexactinellida</taxon>
        <taxon>Hexasterophora</taxon>
        <taxon>Lyssacinosida</taxon>
        <taxon>Leucopsacidae</taxon>
        <taxon>Oopsacas</taxon>
    </lineage>
</organism>
<feature type="disulfide bond" evidence="1">
    <location>
        <begin position="254"/>
        <end position="263"/>
    </location>
</feature>
<keyword evidence="3" id="KW-1133">Transmembrane helix</keyword>
<dbReference type="SMART" id="SM00181">
    <property type="entry name" value="EGF"/>
    <property type="match status" value="3"/>
</dbReference>
<feature type="chain" id="PRO_5043372674" evidence="4">
    <location>
        <begin position="22"/>
        <end position="516"/>
    </location>
</feature>
<feature type="domain" description="EGF-like" evidence="5">
    <location>
        <begin position="232"/>
        <end position="264"/>
    </location>
</feature>
<feature type="disulfide bond" evidence="1">
    <location>
        <begin position="221"/>
        <end position="230"/>
    </location>
</feature>
<feature type="domain" description="EGF-like" evidence="5">
    <location>
        <begin position="199"/>
        <end position="231"/>
    </location>
</feature>
<dbReference type="AlphaFoldDB" id="A0AAV7K9I9"/>
<feature type="transmembrane region" description="Helical" evidence="3">
    <location>
        <begin position="326"/>
        <end position="357"/>
    </location>
</feature>
<comment type="caution">
    <text evidence="1">Lacks conserved residue(s) required for the propagation of feature annotation.</text>
</comment>
<reference evidence="6 7" key="1">
    <citation type="journal article" date="2023" name="BMC Biol.">
        <title>The compact genome of the sponge Oopsacas minuta (Hexactinellida) is lacking key metazoan core genes.</title>
        <authorList>
            <person name="Santini S."/>
            <person name="Schenkelaars Q."/>
            <person name="Jourda C."/>
            <person name="Duchesne M."/>
            <person name="Belahbib H."/>
            <person name="Rocher C."/>
            <person name="Selva M."/>
            <person name="Riesgo A."/>
            <person name="Vervoort M."/>
            <person name="Leys S.P."/>
            <person name="Kodjabachian L."/>
            <person name="Le Bivic A."/>
            <person name="Borchiellini C."/>
            <person name="Claverie J.M."/>
            <person name="Renard E."/>
        </authorList>
    </citation>
    <scope>NUCLEOTIDE SEQUENCE [LARGE SCALE GENOMIC DNA]</scope>
    <source>
        <strain evidence="6">SPO-2</strain>
    </source>
</reference>
<dbReference type="PANTHER" id="PTHR24044:SF417">
    <property type="entry name" value="WEARY, ISOFORM B"/>
    <property type="match status" value="1"/>
</dbReference>
<dbReference type="InterPro" id="IPR050906">
    <property type="entry name" value="Notch_signaling"/>
</dbReference>
<dbReference type="EMBL" id="JAKMXF010000111">
    <property type="protein sequence ID" value="KAI6657695.1"/>
    <property type="molecule type" value="Genomic_DNA"/>
</dbReference>
<dbReference type="Gene3D" id="2.10.25.10">
    <property type="entry name" value="Laminin"/>
    <property type="match status" value="2"/>
</dbReference>
<keyword evidence="4" id="KW-0732">Signal</keyword>
<name>A0AAV7K9I9_9METZ</name>
<evidence type="ECO:0000256" key="4">
    <source>
        <dbReference type="SAM" id="SignalP"/>
    </source>
</evidence>